<comment type="caution">
    <text evidence="2">The sequence shown here is derived from an EMBL/GenBank/DDBJ whole genome shotgun (WGS) entry which is preliminary data.</text>
</comment>
<proteinExistence type="predicted"/>
<dbReference type="EMBL" id="SBII01000003">
    <property type="protein sequence ID" value="RWX01411.1"/>
    <property type="molecule type" value="Genomic_DNA"/>
</dbReference>
<accession>A0A444HCD8</accession>
<organism evidence="2 3">
    <name type="scientific">Flavobacterium cerinum</name>
    <dbReference type="NCBI Taxonomy" id="2502784"/>
    <lineage>
        <taxon>Bacteria</taxon>
        <taxon>Pseudomonadati</taxon>
        <taxon>Bacteroidota</taxon>
        <taxon>Flavobacteriia</taxon>
        <taxon>Flavobacteriales</taxon>
        <taxon>Flavobacteriaceae</taxon>
        <taxon>Flavobacterium</taxon>
    </lineage>
</organism>
<keyword evidence="1" id="KW-0472">Membrane</keyword>
<sequence length="82" mass="9648">MNIGEIFNQIRNNPKIVYGIIISTLMLVLIGYIKRWKWATEPTGHRKSMILIEWFGYENYRKIMIGVLIIGIISLLFLLYMA</sequence>
<evidence type="ECO:0000313" key="2">
    <source>
        <dbReference type="EMBL" id="RWX01411.1"/>
    </source>
</evidence>
<reference evidence="2 3" key="1">
    <citation type="submission" date="2019-01" db="EMBL/GenBank/DDBJ databases">
        <title>Flavobacterium sp. nov.,isolated from freshwater.</title>
        <authorList>
            <person name="Zhang R."/>
            <person name="Du Z.-J."/>
        </authorList>
    </citation>
    <scope>NUCLEOTIDE SEQUENCE [LARGE SCALE GENOMIC DNA]</scope>
    <source>
        <strain evidence="2 3">1E403</strain>
    </source>
</reference>
<feature type="transmembrane region" description="Helical" evidence="1">
    <location>
        <begin position="63"/>
        <end position="81"/>
    </location>
</feature>
<evidence type="ECO:0000256" key="1">
    <source>
        <dbReference type="SAM" id="Phobius"/>
    </source>
</evidence>
<keyword evidence="1" id="KW-0812">Transmembrane</keyword>
<dbReference type="RefSeq" id="WP_128388948.1">
    <property type="nucleotide sequence ID" value="NZ_SBII01000003.1"/>
</dbReference>
<evidence type="ECO:0000313" key="3">
    <source>
        <dbReference type="Proteomes" id="UP000287527"/>
    </source>
</evidence>
<keyword evidence="1" id="KW-1133">Transmembrane helix</keyword>
<name>A0A444HCD8_9FLAO</name>
<dbReference type="InterPro" id="IPR029087">
    <property type="entry name" value="Imm17"/>
</dbReference>
<dbReference type="Proteomes" id="UP000287527">
    <property type="component" value="Unassembled WGS sequence"/>
</dbReference>
<dbReference type="OrthoDB" id="9958895at2"/>
<gene>
    <name evidence="2" type="ORF">EPI11_05495</name>
</gene>
<feature type="transmembrane region" description="Helical" evidence="1">
    <location>
        <begin position="16"/>
        <end position="33"/>
    </location>
</feature>
<protein>
    <recommendedName>
        <fullName evidence="4">Immunity protein 17</fullName>
    </recommendedName>
</protein>
<keyword evidence="3" id="KW-1185">Reference proteome</keyword>
<evidence type="ECO:0008006" key="4">
    <source>
        <dbReference type="Google" id="ProtNLM"/>
    </source>
</evidence>
<dbReference type="AlphaFoldDB" id="A0A444HCD8"/>
<dbReference type="Pfam" id="PF15562">
    <property type="entry name" value="Imm17"/>
    <property type="match status" value="1"/>
</dbReference>